<name>A0A7X2XUC6_9LACO</name>
<sequence length="51" mass="5560">MPENTSMTVANSIPANGGIINQTKVADRIIVDLRYATTDSFTAQNIHGQQR</sequence>
<evidence type="ECO:0000313" key="2">
    <source>
        <dbReference type="Proteomes" id="UP000466388"/>
    </source>
</evidence>
<accession>A0A7X2XUC6</accession>
<dbReference type="RefSeq" id="WP_155430985.1">
    <property type="nucleotide sequence ID" value="NZ_WNJO01000003.1"/>
</dbReference>
<organism evidence="1 2">
    <name type="scientific">Secundilactobacillus folii</name>
    <dbReference type="NCBI Taxonomy" id="2678357"/>
    <lineage>
        <taxon>Bacteria</taxon>
        <taxon>Bacillati</taxon>
        <taxon>Bacillota</taxon>
        <taxon>Bacilli</taxon>
        <taxon>Lactobacillales</taxon>
        <taxon>Lactobacillaceae</taxon>
        <taxon>Secundilactobacillus</taxon>
    </lineage>
</organism>
<dbReference type="Proteomes" id="UP000466388">
    <property type="component" value="Unassembled WGS sequence"/>
</dbReference>
<proteinExistence type="predicted"/>
<dbReference type="EMBL" id="WNJO01000003">
    <property type="protein sequence ID" value="MTV81695.1"/>
    <property type="molecule type" value="Genomic_DNA"/>
</dbReference>
<comment type="caution">
    <text evidence="1">The sequence shown here is derived from an EMBL/GenBank/DDBJ whole genome shotgun (WGS) entry which is preliminary data.</text>
</comment>
<gene>
    <name evidence="1" type="ORF">GM612_03380</name>
</gene>
<evidence type="ECO:0000313" key="1">
    <source>
        <dbReference type="EMBL" id="MTV81695.1"/>
    </source>
</evidence>
<reference evidence="1 2" key="1">
    <citation type="submission" date="2019-11" db="EMBL/GenBank/DDBJ databases">
        <title>Lactobacillus sp. nov. CRM56-3, isolated from fermented tea leaves.</title>
        <authorList>
            <person name="Phuengjayaem S."/>
            <person name="Tanasupawat S."/>
        </authorList>
    </citation>
    <scope>NUCLEOTIDE SEQUENCE [LARGE SCALE GENOMIC DNA]</scope>
    <source>
        <strain evidence="1 2">CRM56-3</strain>
    </source>
</reference>
<protein>
    <submittedName>
        <fullName evidence="1">Uncharacterized protein</fullName>
    </submittedName>
</protein>
<keyword evidence="2" id="KW-1185">Reference proteome</keyword>
<dbReference type="AlphaFoldDB" id="A0A7X2XUC6"/>